<accession>X1AE73</accession>
<dbReference type="EMBL" id="BART01006135">
    <property type="protein sequence ID" value="GAG58351.1"/>
    <property type="molecule type" value="Genomic_DNA"/>
</dbReference>
<dbReference type="Pfam" id="PF00561">
    <property type="entry name" value="Abhydrolase_1"/>
    <property type="match status" value="1"/>
</dbReference>
<reference evidence="2" key="1">
    <citation type="journal article" date="2014" name="Front. Microbiol.">
        <title>High frequency of phylogenetically diverse reductive dehalogenase-homologous genes in deep subseafloor sedimentary metagenomes.</title>
        <authorList>
            <person name="Kawai M."/>
            <person name="Futagami T."/>
            <person name="Toyoda A."/>
            <person name="Takaki Y."/>
            <person name="Nishi S."/>
            <person name="Hori S."/>
            <person name="Arai W."/>
            <person name="Tsubouchi T."/>
            <person name="Morono Y."/>
            <person name="Uchiyama I."/>
            <person name="Ito T."/>
            <person name="Fujiyama A."/>
            <person name="Inagaki F."/>
            <person name="Takami H."/>
        </authorList>
    </citation>
    <scope>NUCLEOTIDE SEQUENCE</scope>
    <source>
        <strain evidence="2">Expedition CK06-06</strain>
    </source>
</reference>
<feature type="non-terminal residue" evidence="2">
    <location>
        <position position="265"/>
    </location>
</feature>
<gene>
    <name evidence="2" type="ORF">S01H4_13966</name>
</gene>
<evidence type="ECO:0000259" key="1">
    <source>
        <dbReference type="Pfam" id="PF00561"/>
    </source>
</evidence>
<comment type="caution">
    <text evidence="2">The sequence shown here is derived from an EMBL/GenBank/DDBJ whole genome shotgun (WGS) entry which is preliminary data.</text>
</comment>
<organism evidence="2">
    <name type="scientific">marine sediment metagenome</name>
    <dbReference type="NCBI Taxonomy" id="412755"/>
    <lineage>
        <taxon>unclassified sequences</taxon>
        <taxon>metagenomes</taxon>
        <taxon>ecological metagenomes</taxon>
    </lineage>
</organism>
<dbReference type="PANTHER" id="PTHR43433">
    <property type="entry name" value="HYDROLASE, ALPHA/BETA FOLD FAMILY PROTEIN"/>
    <property type="match status" value="1"/>
</dbReference>
<evidence type="ECO:0000313" key="2">
    <source>
        <dbReference type="EMBL" id="GAG58351.1"/>
    </source>
</evidence>
<proteinExistence type="predicted"/>
<name>X1AE73_9ZZZZ</name>
<dbReference type="PANTHER" id="PTHR43433:SF5">
    <property type="entry name" value="AB HYDROLASE-1 DOMAIN-CONTAINING PROTEIN"/>
    <property type="match status" value="1"/>
</dbReference>
<feature type="domain" description="AB hydrolase-1" evidence="1">
    <location>
        <begin position="22"/>
        <end position="255"/>
    </location>
</feature>
<dbReference type="PRINTS" id="PR00111">
    <property type="entry name" value="ABHYDROLASE"/>
</dbReference>
<dbReference type="SUPFAM" id="SSF53474">
    <property type="entry name" value="alpha/beta-Hydrolases"/>
    <property type="match status" value="1"/>
</dbReference>
<dbReference type="InterPro" id="IPR000073">
    <property type="entry name" value="AB_hydrolase_1"/>
</dbReference>
<dbReference type="InterPro" id="IPR050471">
    <property type="entry name" value="AB_hydrolase"/>
</dbReference>
<sequence length="265" mass="30679">MGIPIFTHNDIEINYIMKGKGKPLVLVHGFGTKYQGWNFQISYFEKRMKVIALDNRGVGKSSRPNYHYTMDMFVEDIKALLDQLNIHDKIHLCGISLGGMIVQNFVLKYPEITKTLILCATSAFYDPGPLFKSFELIKEWNLEERVEAILPFTHSRAFIRKLKNDQKLFDSLKADTIFITPTKDSTHFQDYMNQANAMSTHDTREFLNNIRIPTLILGASKDRLIPFPHQEFLHEKILNSKLEILKGCGHAFPIEMPEKVNELMW</sequence>
<protein>
    <recommendedName>
        <fullName evidence="1">AB hydrolase-1 domain-containing protein</fullName>
    </recommendedName>
</protein>
<dbReference type="AlphaFoldDB" id="X1AE73"/>
<dbReference type="InterPro" id="IPR029058">
    <property type="entry name" value="AB_hydrolase_fold"/>
</dbReference>
<dbReference type="Gene3D" id="3.40.50.1820">
    <property type="entry name" value="alpha/beta hydrolase"/>
    <property type="match status" value="1"/>
</dbReference>